<dbReference type="EMBL" id="QKWP01000029">
    <property type="protein sequence ID" value="RIB29769.1"/>
    <property type="molecule type" value="Genomic_DNA"/>
</dbReference>
<proteinExistence type="predicted"/>
<dbReference type="Proteomes" id="UP000266673">
    <property type="component" value="Unassembled WGS sequence"/>
</dbReference>
<dbReference type="Gene3D" id="3.30.200.20">
    <property type="entry name" value="Phosphorylase Kinase, domain 1"/>
    <property type="match status" value="1"/>
</dbReference>
<keyword evidence="2" id="KW-0418">Kinase</keyword>
<feature type="domain" description="Protein kinase" evidence="1">
    <location>
        <begin position="75"/>
        <end position="381"/>
    </location>
</feature>
<dbReference type="InterPro" id="IPR051681">
    <property type="entry name" value="Ser/Thr_Kinases-Pseudokinases"/>
</dbReference>
<sequence>MSLRLKILCCPAPNGKCAYCNEDNTSEAWCQTCDPDMTIRGWTSGNRDIDICMKEFQLRVNDYEHMIEWIPFDRLDNIKKIGEGGFGTVFSERWLDGIRKVKKIKNDNDEHEYVKSREQCSTVALKTLSSSKENSYDLLNEFKNLLKCGLWGNRLKIYGLTHNAEKNEYFMTKLKLLLDVSSDLRTIHYAGYIHADFHSGNILQDGIINKNLQSYVTDLGLSKKYNGNDLEGKIYGVMPYVAPEVLLGQKLTAKADIYGFGVIMSEISNGQRPFDGYEFNTGLALKISKQCMDPDPQKRPDANDAHETLYSWNKYMERSDSTNEIKMQFLNTDKVIKELPTISPKHPDFIYTSKIIDTQRISHEIEVSQPFLELPDELKDI</sequence>
<dbReference type="AlphaFoldDB" id="A0A397W8T7"/>
<dbReference type="InterPro" id="IPR011009">
    <property type="entry name" value="Kinase-like_dom_sf"/>
</dbReference>
<keyword evidence="2" id="KW-0808">Transferase</keyword>
<dbReference type="GO" id="GO:0005524">
    <property type="term" value="F:ATP binding"/>
    <property type="evidence" value="ECO:0007669"/>
    <property type="project" value="InterPro"/>
</dbReference>
<evidence type="ECO:0000313" key="2">
    <source>
        <dbReference type="EMBL" id="RIB29769.1"/>
    </source>
</evidence>
<accession>A0A397W8T7</accession>
<keyword evidence="3" id="KW-1185">Reference proteome</keyword>
<reference evidence="2 3" key="1">
    <citation type="submission" date="2018-06" db="EMBL/GenBank/DDBJ databases">
        <title>Comparative genomics reveals the genomic features of Rhizophagus irregularis, R. cerebriforme, R. diaphanum and Gigaspora rosea, and their symbiotic lifestyle signature.</title>
        <authorList>
            <person name="Morin E."/>
            <person name="San Clemente H."/>
            <person name="Chen E.C.H."/>
            <person name="De La Providencia I."/>
            <person name="Hainaut M."/>
            <person name="Kuo A."/>
            <person name="Kohler A."/>
            <person name="Murat C."/>
            <person name="Tang N."/>
            <person name="Roy S."/>
            <person name="Loubradou J."/>
            <person name="Henrissat B."/>
            <person name="Grigoriev I.V."/>
            <person name="Corradi N."/>
            <person name="Roux C."/>
            <person name="Martin F.M."/>
        </authorList>
    </citation>
    <scope>NUCLEOTIDE SEQUENCE [LARGE SCALE GENOMIC DNA]</scope>
    <source>
        <strain evidence="2 3">DAOM 194757</strain>
    </source>
</reference>
<dbReference type="Gene3D" id="1.10.510.10">
    <property type="entry name" value="Transferase(Phosphotransferase) domain 1"/>
    <property type="match status" value="1"/>
</dbReference>
<dbReference type="InterPro" id="IPR000719">
    <property type="entry name" value="Prot_kinase_dom"/>
</dbReference>
<dbReference type="PROSITE" id="PS50011">
    <property type="entry name" value="PROTEIN_KINASE_DOM"/>
    <property type="match status" value="1"/>
</dbReference>
<dbReference type="Pfam" id="PF00069">
    <property type="entry name" value="Pkinase"/>
    <property type="match status" value="1"/>
</dbReference>
<dbReference type="PANTHER" id="PTHR44329">
    <property type="entry name" value="SERINE/THREONINE-PROTEIN KINASE TNNI3K-RELATED"/>
    <property type="match status" value="1"/>
</dbReference>
<dbReference type="GO" id="GO:0004674">
    <property type="term" value="F:protein serine/threonine kinase activity"/>
    <property type="evidence" value="ECO:0007669"/>
    <property type="project" value="TreeGrafter"/>
</dbReference>
<name>A0A397W8T7_9GLOM</name>
<organism evidence="2 3">
    <name type="scientific">Gigaspora rosea</name>
    <dbReference type="NCBI Taxonomy" id="44941"/>
    <lineage>
        <taxon>Eukaryota</taxon>
        <taxon>Fungi</taxon>
        <taxon>Fungi incertae sedis</taxon>
        <taxon>Mucoromycota</taxon>
        <taxon>Glomeromycotina</taxon>
        <taxon>Glomeromycetes</taxon>
        <taxon>Diversisporales</taxon>
        <taxon>Gigasporaceae</taxon>
        <taxon>Gigaspora</taxon>
    </lineage>
</organism>
<protein>
    <submittedName>
        <fullName evidence="2">Kinase-like domain-containing protein</fullName>
    </submittedName>
</protein>
<evidence type="ECO:0000259" key="1">
    <source>
        <dbReference type="PROSITE" id="PS50011"/>
    </source>
</evidence>
<dbReference type="SUPFAM" id="SSF56112">
    <property type="entry name" value="Protein kinase-like (PK-like)"/>
    <property type="match status" value="1"/>
</dbReference>
<gene>
    <name evidence="2" type="ORF">C2G38_2154399</name>
</gene>
<evidence type="ECO:0000313" key="3">
    <source>
        <dbReference type="Proteomes" id="UP000266673"/>
    </source>
</evidence>
<comment type="caution">
    <text evidence="2">The sequence shown here is derived from an EMBL/GenBank/DDBJ whole genome shotgun (WGS) entry which is preliminary data.</text>
</comment>